<evidence type="ECO:0000256" key="5">
    <source>
        <dbReference type="ARBA" id="ARBA00022833"/>
    </source>
</evidence>
<dbReference type="PROSITE" id="PS00028">
    <property type="entry name" value="ZINC_FINGER_C2H2_1"/>
    <property type="match status" value="6"/>
</dbReference>
<dbReference type="PANTHER" id="PTHR24379">
    <property type="entry name" value="KRAB AND ZINC FINGER DOMAIN-CONTAINING"/>
    <property type="match status" value="1"/>
</dbReference>
<dbReference type="SMART" id="SM00355">
    <property type="entry name" value="ZnF_C2H2"/>
    <property type="match status" value="9"/>
</dbReference>
<dbReference type="InterPro" id="IPR013087">
    <property type="entry name" value="Znf_C2H2_type"/>
</dbReference>
<feature type="domain" description="C2H2-type" evidence="8">
    <location>
        <begin position="502"/>
        <end position="529"/>
    </location>
</feature>
<evidence type="ECO:0000256" key="3">
    <source>
        <dbReference type="ARBA" id="ARBA00022737"/>
    </source>
</evidence>
<dbReference type="EMBL" id="JADBJN010000004">
    <property type="protein sequence ID" value="KAG5667383.1"/>
    <property type="molecule type" value="Genomic_DNA"/>
</dbReference>
<dbReference type="Gene3D" id="3.30.160.60">
    <property type="entry name" value="Classic Zinc Finger"/>
    <property type="match status" value="4"/>
</dbReference>
<reference evidence="9" key="1">
    <citation type="submission" date="2021-03" db="EMBL/GenBank/DDBJ databases">
        <title>Chromosome level genome of the anhydrobiotic midge Polypedilum vanderplanki.</title>
        <authorList>
            <person name="Yoshida Y."/>
            <person name="Kikawada T."/>
            <person name="Gusev O."/>
        </authorList>
    </citation>
    <scope>NUCLEOTIDE SEQUENCE</scope>
    <source>
        <strain evidence="9">NIAS01</strain>
        <tissue evidence="9">Whole body or cell culture</tissue>
    </source>
</reference>
<keyword evidence="5" id="KW-0862">Zinc</keyword>
<dbReference type="GO" id="GO:0008270">
    <property type="term" value="F:zinc ion binding"/>
    <property type="evidence" value="ECO:0007669"/>
    <property type="project" value="UniProtKB-KW"/>
</dbReference>
<keyword evidence="6" id="KW-0539">Nucleus</keyword>
<keyword evidence="2" id="KW-0479">Metal-binding</keyword>
<evidence type="ECO:0000256" key="4">
    <source>
        <dbReference type="ARBA" id="ARBA00022771"/>
    </source>
</evidence>
<keyword evidence="10" id="KW-1185">Reference proteome</keyword>
<protein>
    <recommendedName>
        <fullName evidence="8">C2H2-type domain-containing protein</fullName>
    </recommendedName>
</protein>
<evidence type="ECO:0000259" key="8">
    <source>
        <dbReference type="PROSITE" id="PS50157"/>
    </source>
</evidence>
<dbReference type="PANTHER" id="PTHR24379:SF121">
    <property type="entry name" value="C2H2-TYPE DOMAIN-CONTAINING PROTEIN"/>
    <property type="match status" value="1"/>
</dbReference>
<evidence type="ECO:0000313" key="9">
    <source>
        <dbReference type="EMBL" id="KAG5667383.1"/>
    </source>
</evidence>
<dbReference type="Pfam" id="PF00096">
    <property type="entry name" value="zf-C2H2"/>
    <property type="match status" value="3"/>
</dbReference>
<dbReference type="PROSITE" id="PS50157">
    <property type="entry name" value="ZINC_FINGER_C2H2_2"/>
    <property type="match status" value="5"/>
</dbReference>
<feature type="domain" description="C2H2-type" evidence="8">
    <location>
        <begin position="415"/>
        <end position="443"/>
    </location>
</feature>
<sequence length="609" mass="71541">MSVWSFADKIKNGSELSGQCHRCKKIIKCSKRSTTSLKEHLKIHGIDITKTLTEPKYEEEFKENPEMSLKRISKRLQVKKTEKQTSSNEYENCFICNVYLGPYRNALNSYIEDSDKKICEQIETIISTRVSRRASKHSSICLDCFSKLTKYNNLQNELNEIQQNLYNLYHNSHGNYNSGLGEFVSVKVEDTSEDFNQPTVKLNCQKCHCTFNNLYEMAQHKNCRNLKIDNSKISNEFIQQAEDAGINYDFNKFQNAFFSKHEIESLHKVRPKKPTIPQTTKKLDEKISPDFKRMAKDKGIDYDIETFHKTFGGEQSQNEDSEKKKVRKINIKTNHGVSKDFLKQLQTDGIDYNLELFQKVFGYTDNLDYHRKLYKLDYAEGENGENSVKCKHCKETFTNRSKFVQHMRTHKTREFFCDECEKEFRTKVCLVIHNATDHERRKVGPFECPICFKTYADRTALRTHYHIHIGDRSYLCGVCGADFFHKKSFEMHSMMHEDIRPFECDICKKTFRTKGKLTIHLRVHTGEKKYECPYCPGKRFAQKYGMDLHIKKTHMNLTQNYTEQCRICGMQLQNKSKLKQHLANAHQVADEIDVNNTAVDNEQMDWNYR</sequence>
<dbReference type="SUPFAM" id="SSF57667">
    <property type="entry name" value="beta-beta-alpha zinc fingers"/>
    <property type="match status" value="3"/>
</dbReference>
<evidence type="ECO:0000256" key="2">
    <source>
        <dbReference type="ARBA" id="ARBA00022723"/>
    </source>
</evidence>
<keyword evidence="4 7" id="KW-0863">Zinc-finger</keyword>
<evidence type="ECO:0000256" key="6">
    <source>
        <dbReference type="ARBA" id="ARBA00023242"/>
    </source>
</evidence>
<evidence type="ECO:0000256" key="7">
    <source>
        <dbReference type="PROSITE-ProRule" id="PRU00042"/>
    </source>
</evidence>
<feature type="domain" description="C2H2-type" evidence="8">
    <location>
        <begin position="474"/>
        <end position="501"/>
    </location>
</feature>
<dbReference type="FunFam" id="3.30.160.60:FF:000145">
    <property type="entry name" value="Zinc finger protein 574"/>
    <property type="match status" value="1"/>
</dbReference>
<dbReference type="AlphaFoldDB" id="A0A9J6BCL0"/>
<comment type="caution">
    <text evidence="9">The sequence shown here is derived from an EMBL/GenBank/DDBJ whole genome shotgun (WGS) entry which is preliminary data.</text>
</comment>
<evidence type="ECO:0000313" key="10">
    <source>
        <dbReference type="Proteomes" id="UP001107558"/>
    </source>
</evidence>
<comment type="subcellular location">
    <subcellularLocation>
        <location evidence="1">Nucleus</location>
    </subcellularLocation>
</comment>
<accession>A0A9J6BCL0</accession>
<gene>
    <name evidence="9" type="ORF">PVAND_015365</name>
</gene>
<dbReference type="GO" id="GO:0005634">
    <property type="term" value="C:nucleus"/>
    <property type="evidence" value="ECO:0007669"/>
    <property type="project" value="UniProtKB-SubCell"/>
</dbReference>
<dbReference type="OrthoDB" id="654211at2759"/>
<feature type="domain" description="C2H2-type" evidence="8">
    <location>
        <begin position="388"/>
        <end position="415"/>
    </location>
</feature>
<name>A0A9J6BCL0_POLVA</name>
<proteinExistence type="predicted"/>
<dbReference type="Proteomes" id="UP001107558">
    <property type="component" value="Chromosome 4"/>
</dbReference>
<evidence type="ECO:0000256" key="1">
    <source>
        <dbReference type="ARBA" id="ARBA00004123"/>
    </source>
</evidence>
<organism evidence="9 10">
    <name type="scientific">Polypedilum vanderplanki</name>
    <name type="common">Sleeping chironomid midge</name>
    <dbReference type="NCBI Taxonomy" id="319348"/>
    <lineage>
        <taxon>Eukaryota</taxon>
        <taxon>Metazoa</taxon>
        <taxon>Ecdysozoa</taxon>
        <taxon>Arthropoda</taxon>
        <taxon>Hexapoda</taxon>
        <taxon>Insecta</taxon>
        <taxon>Pterygota</taxon>
        <taxon>Neoptera</taxon>
        <taxon>Endopterygota</taxon>
        <taxon>Diptera</taxon>
        <taxon>Nematocera</taxon>
        <taxon>Chironomoidea</taxon>
        <taxon>Chironomidae</taxon>
        <taxon>Chironominae</taxon>
        <taxon>Polypedilum</taxon>
        <taxon>Polypedilum</taxon>
    </lineage>
</organism>
<dbReference type="InterPro" id="IPR036236">
    <property type="entry name" value="Znf_C2H2_sf"/>
</dbReference>
<feature type="domain" description="C2H2-type" evidence="8">
    <location>
        <begin position="446"/>
        <end position="473"/>
    </location>
</feature>
<keyword evidence="3" id="KW-0677">Repeat</keyword>